<feature type="region of interest" description="Disordered" evidence="3">
    <location>
        <begin position="1381"/>
        <end position="1420"/>
    </location>
</feature>
<sequence>MVSESTVSSHVSLISLDPVLASHITGATTIPATSQQSSSPRKSTKTPDSVLSRRHFRNKSAPNGTQKKRSNSLRRAKNSTEVLRQRSTKSGRKTRPLEPIADTREGRNFTIGNVGTGGILYLRPSAHQRHVPPQTHVVSPIVSAVPFTAPAFLQTGDQIVVKTRRPSDPSDVLSQPRSASPTNGSTRHSVRALARAYHGRSQSFSTVEERRQSLSASKSRTLKIVINRPDTAQQDAMEKFPREENNETLPTLEVPIPHYRIGTFRFSSHGTPMLRSSSYTRGSATPSDVTPTAAMMQADYCFGGPAASGIRGLAKLETGSMAQAEGVSQINSHRQTSFKPTSRTVSTSTSQASPKLFDDLNAVYDDPSVVRYCQNVREITAATPARIIAQISSDSFMDYELVSDFFLTFRSYMSTYSVLDLLLARLRWAIGRLEEDGRIIRVRTFAALRHWILNYFMDDFFPDRCLRERFCDEINQLYADVKASPQHGFSDLKLLRDLKRCWNGRCSLCWNPEDFQLDGEQEDDIQPGGTMDSEDTVTPRVSTYPVRAQSGALQAEVLRGPSHSRFEADPGVSSHIIRRKSALTDRDPDSLTTDGSVQVNSCFAPKHLLKSSGDHDVYRKGPHLVSVQQRRKNAPANLQVQTQPTSLPKGPSHRRGASSIDSNREPTPRKSDADSPDLVTEDGSMIRGLLYSPSAPFVQIVSSASTQSLDRNEQAGMRGVAAREHGTLPAHHQVGRNIFGSLRKVLGNKHGNVNVTLLNVSQSSPDSPVRGHKAHLPLNVSKSHDELRHKAGTAMSRKGEVRIDLLCAAVCQNYEKKFPTKRRITYGPLFASHPPFQPTVDGVDRATAPRQVSHATAESGSILIVDDTGVDLATMSGALPTADSSVTGQVSGMLPSLPFPDGHDAATVDLRGGSLDAVATQRSSNALGDEMDLSGVLRVENIRETDAADLASIGRLSGDSSKSADMGSRPVSRTTASSRTVRDPVVNISEPVESTSVDGLSALRPDAESVQNEQEKGSGGTEPKPPSNRLRRRPGGDLRHVENVQELDHAVHRISHDTASAVSDSSHESLLIMKTEPGTQGASPSGPPPDRTVSMINTHSSQHLRPSFEAAVAGFSAIPDDDDGGLEATLMKLEGRYEKKSPPLDQHPLDTSGKRRSLPDLSPSNAHDYALPDAPMNLLEPFSRPTNDQVRATVDEVASESSQDEDENQMTTFKAASSKLPSSRRSSIFGLPTESVVDSEDSYGSLPLLKRETGHESAGPPLPLDVDVQPAAVAPGYFPQDPPQLFHLPKGPPPSATRNRSSVPRPSTANESAQSFLLDEDENLSDLSSEISVDIINHADVTDRSIQPMLAAPGTAISGLELPTHPLTYASVVNLNIPEESARSSDPVPVPPINAAGAKQAPSLEAPQLPPSEDLSRSQPLARLPAGPAHVPFVLACDSQVLAQQMTLVEKSALCEVEWSDLVEMRWSSKAAEVFDWVDCLTNRDIKGIDLVITRFNLVVKWALSEIVLTQDIHERARVITKLVHVAAHARRLHNYATMLQLTIALTSTDCTRLTKTWDLVAAPDKSLLKHMEALVQPVRNFHELRLEMESADLSDGCIPFIGLYVHDLTYNAQKPCHIQVGSGTEPLINFERYRTTAVIVKGLLRLIDASSRYNFDPVSGVIERCLWLAALPDGQIRSTSQGLEK</sequence>
<feature type="compositionally biased region" description="Low complexity" evidence="3">
    <location>
        <begin position="1214"/>
        <end position="1227"/>
    </location>
</feature>
<dbReference type="CDD" id="cd06224">
    <property type="entry name" value="REM"/>
    <property type="match status" value="1"/>
</dbReference>
<feature type="region of interest" description="Disordered" evidence="3">
    <location>
        <begin position="1135"/>
        <end position="1227"/>
    </location>
</feature>
<dbReference type="RefSeq" id="XP_007724077.1">
    <property type="nucleotide sequence ID" value="XM_007725887.1"/>
</dbReference>
<dbReference type="Gene3D" id="1.10.840.10">
    <property type="entry name" value="Ras guanine-nucleotide exchange factors catalytic domain"/>
    <property type="match status" value="1"/>
</dbReference>
<dbReference type="SMART" id="SM00147">
    <property type="entry name" value="RasGEF"/>
    <property type="match status" value="1"/>
</dbReference>
<feature type="region of interest" description="Disordered" evidence="3">
    <location>
        <begin position="559"/>
        <end position="597"/>
    </location>
</feature>
<evidence type="ECO:0000259" key="5">
    <source>
        <dbReference type="PROSITE" id="PS50212"/>
    </source>
</evidence>
<dbReference type="STRING" id="1182541.W9YFN8"/>
<dbReference type="PROSITE" id="PS50212">
    <property type="entry name" value="RASGEF_NTER"/>
    <property type="match status" value="1"/>
</dbReference>
<evidence type="ECO:0000313" key="7">
    <source>
        <dbReference type="Proteomes" id="UP000019484"/>
    </source>
</evidence>
<dbReference type="SUPFAM" id="SSF48366">
    <property type="entry name" value="Ras GEF"/>
    <property type="match status" value="1"/>
</dbReference>
<feature type="compositionally biased region" description="Basic and acidic residues" evidence="3">
    <location>
        <begin position="662"/>
        <end position="673"/>
    </location>
</feature>
<dbReference type="OrthoDB" id="426293at2759"/>
<gene>
    <name evidence="6" type="ORF">A1O1_04999</name>
</gene>
<feature type="region of interest" description="Disordered" evidence="3">
    <location>
        <begin position="30"/>
        <end position="104"/>
    </location>
</feature>
<protein>
    <recommendedName>
        <fullName evidence="8">Guanine nucleotide exchange factor LTE1</fullName>
    </recommendedName>
</protein>
<dbReference type="InterPro" id="IPR008937">
    <property type="entry name" value="Ras-like_GEF"/>
</dbReference>
<feature type="region of interest" description="Disordered" evidence="3">
    <location>
        <begin position="164"/>
        <end position="218"/>
    </location>
</feature>
<dbReference type="InterPro" id="IPR000651">
    <property type="entry name" value="Ras-like_Gua-exchang_fac_N"/>
</dbReference>
<dbReference type="InterPro" id="IPR001895">
    <property type="entry name" value="RASGEF_cat_dom"/>
</dbReference>
<feature type="region of interest" description="Disordered" evidence="3">
    <location>
        <begin position="631"/>
        <end position="680"/>
    </location>
</feature>
<evidence type="ECO:0008006" key="8">
    <source>
        <dbReference type="Google" id="ProtNLM"/>
    </source>
</evidence>
<feature type="compositionally biased region" description="Polar residues" evidence="3">
    <location>
        <begin position="172"/>
        <end position="187"/>
    </location>
</feature>
<evidence type="ECO:0000256" key="1">
    <source>
        <dbReference type="ARBA" id="ARBA00022658"/>
    </source>
</evidence>
<evidence type="ECO:0000259" key="4">
    <source>
        <dbReference type="PROSITE" id="PS50009"/>
    </source>
</evidence>
<evidence type="ECO:0000256" key="3">
    <source>
        <dbReference type="SAM" id="MobiDB-lite"/>
    </source>
</evidence>
<dbReference type="PROSITE" id="PS50009">
    <property type="entry name" value="RASGEF_CAT"/>
    <property type="match status" value="1"/>
</dbReference>
<comment type="caution">
    <text evidence="6">The sequence shown here is derived from an EMBL/GenBank/DDBJ whole genome shotgun (WGS) entry which is preliminary data.</text>
</comment>
<dbReference type="GO" id="GO:0005085">
    <property type="term" value="F:guanyl-nucleotide exchange factor activity"/>
    <property type="evidence" value="ECO:0007669"/>
    <property type="project" value="UniProtKB-KW"/>
</dbReference>
<keyword evidence="1 2" id="KW-0344">Guanine-nucleotide releasing factor</keyword>
<keyword evidence="7" id="KW-1185">Reference proteome</keyword>
<dbReference type="eggNOG" id="KOG3417">
    <property type="taxonomic scope" value="Eukaryota"/>
</dbReference>
<organism evidence="6 7">
    <name type="scientific">Capronia coronata CBS 617.96</name>
    <dbReference type="NCBI Taxonomy" id="1182541"/>
    <lineage>
        <taxon>Eukaryota</taxon>
        <taxon>Fungi</taxon>
        <taxon>Dikarya</taxon>
        <taxon>Ascomycota</taxon>
        <taxon>Pezizomycotina</taxon>
        <taxon>Eurotiomycetes</taxon>
        <taxon>Chaetothyriomycetidae</taxon>
        <taxon>Chaetothyriales</taxon>
        <taxon>Herpotrichiellaceae</taxon>
        <taxon>Capronia</taxon>
    </lineage>
</organism>
<accession>W9YFN8</accession>
<feature type="region of interest" description="Disordered" evidence="3">
    <location>
        <begin position="1273"/>
        <end position="1313"/>
    </location>
</feature>
<dbReference type="PANTHER" id="PTHR23113:SF363">
    <property type="entry name" value="PROTEIN SON OF SEVENLESS"/>
    <property type="match status" value="1"/>
</dbReference>
<dbReference type="PANTHER" id="PTHR23113">
    <property type="entry name" value="GUANINE NUCLEOTIDE EXCHANGE FACTOR"/>
    <property type="match status" value="1"/>
</dbReference>
<evidence type="ECO:0000313" key="6">
    <source>
        <dbReference type="EMBL" id="EXJ88071.1"/>
    </source>
</evidence>
<feature type="compositionally biased region" description="Polar residues" evidence="3">
    <location>
        <begin position="30"/>
        <end position="49"/>
    </location>
</feature>
<feature type="compositionally biased region" description="Polar residues" evidence="3">
    <location>
        <begin position="636"/>
        <end position="646"/>
    </location>
</feature>
<proteinExistence type="predicted"/>
<dbReference type="GO" id="GO:0007265">
    <property type="term" value="P:Ras protein signal transduction"/>
    <property type="evidence" value="ECO:0007669"/>
    <property type="project" value="TreeGrafter"/>
</dbReference>
<dbReference type="GO" id="GO:0005886">
    <property type="term" value="C:plasma membrane"/>
    <property type="evidence" value="ECO:0007669"/>
    <property type="project" value="TreeGrafter"/>
</dbReference>
<dbReference type="SMART" id="SM00229">
    <property type="entry name" value="RasGEFN"/>
    <property type="match status" value="1"/>
</dbReference>
<dbReference type="Gene3D" id="1.20.870.10">
    <property type="entry name" value="Son of sevenless (SoS) protein Chain: S domain 1"/>
    <property type="match status" value="1"/>
</dbReference>
<dbReference type="Pfam" id="PF00618">
    <property type="entry name" value="RasGEF_N"/>
    <property type="match status" value="1"/>
</dbReference>
<feature type="compositionally biased region" description="Basic residues" evidence="3">
    <location>
        <begin position="66"/>
        <end position="77"/>
    </location>
</feature>
<dbReference type="InterPro" id="IPR036964">
    <property type="entry name" value="RASGEF_cat_dom_sf"/>
</dbReference>
<dbReference type="Pfam" id="PF00617">
    <property type="entry name" value="RasGEF"/>
    <property type="match status" value="1"/>
</dbReference>
<feature type="region of interest" description="Disordered" evidence="3">
    <location>
        <begin position="325"/>
        <end position="350"/>
    </location>
</feature>
<dbReference type="GeneID" id="19159876"/>
<feature type="domain" description="Ras-GEF" evidence="4">
    <location>
        <begin position="1438"/>
        <end position="1681"/>
    </location>
</feature>
<dbReference type="HOGENOM" id="CLU_001471_0_0_1"/>
<dbReference type="EMBL" id="AMWN01000004">
    <property type="protein sequence ID" value="EXJ88071.1"/>
    <property type="molecule type" value="Genomic_DNA"/>
</dbReference>
<feature type="compositionally biased region" description="Polar residues" evidence="3">
    <location>
        <begin position="326"/>
        <end position="350"/>
    </location>
</feature>
<feature type="compositionally biased region" description="Polar residues" evidence="3">
    <location>
        <begin position="1296"/>
        <end position="1313"/>
    </location>
</feature>
<dbReference type="InterPro" id="IPR023578">
    <property type="entry name" value="Ras_GEF_dom_sf"/>
</dbReference>
<feature type="domain" description="N-terminal Ras-GEF" evidence="5">
    <location>
        <begin position="375"/>
        <end position="499"/>
    </location>
</feature>
<dbReference type="Proteomes" id="UP000019484">
    <property type="component" value="Unassembled WGS sequence"/>
</dbReference>
<reference evidence="6 7" key="1">
    <citation type="submission" date="2013-03" db="EMBL/GenBank/DDBJ databases">
        <title>The Genome Sequence of Capronia coronata CBS 617.96.</title>
        <authorList>
            <consortium name="The Broad Institute Genomics Platform"/>
            <person name="Cuomo C."/>
            <person name="de Hoog S."/>
            <person name="Gorbushina A."/>
            <person name="Walker B."/>
            <person name="Young S.K."/>
            <person name="Zeng Q."/>
            <person name="Gargeya S."/>
            <person name="Fitzgerald M."/>
            <person name="Haas B."/>
            <person name="Abouelleil A."/>
            <person name="Allen A.W."/>
            <person name="Alvarado L."/>
            <person name="Arachchi H.M."/>
            <person name="Berlin A.M."/>
            <person name="Chapman S.B."/>
            <person name="Gainer-Dewar J."/>
            <person name="Goldberg J."/>
            <person name="Griggs A."/>
            <person name="Gujja S."/>
            <person name="Hansen M."/>
            <person name="Howarth C."/>
            <person name="Imamovic A."/>
            <person name="Ireland A."/>
            <person name="Larimer J."/>
            <person name="McCowan C."/>
            <person name="Murphy C."/>
            <person name="Pearson M."/>
            <person name="Poon T.W."/>
            <person name="Priest M."/>
            <person name="Roberts A."/>
            <person name="Saif S."/>
            <person name="Shea T."/>
            <person name="Sisk P."/>
            <person name="Sykes S."/>
            <person name="Wortman J."/>
            <person name="Nusbaum C."/>
            <person name="Birren B."/>
        </authorList>
    </citation>
    <scope>NUCLEOTIDE SEQUENCE [LARGE SCALE GENOMIC DNA]</scope>
    <source>
        <strain evidence="6 7">CBS 617.96</strain>
    </source>
</reference>
<name>W9YFN8_9EURO</name>
<feature type="region of interest" description="Disordered" evidence="3">
    <location>
        <begin position="953"/>
        <end position="1037"/>
    </location>
</feature>
<evidence type="ECO:0000256" key="2">
    <source>
        <dbReference type="PROSITE-ProRule" id="PRU00168"/>
    </source>
</evidence>